<name>A0A0S6UDY8_NEOTH</name>
<reference evidence="1" key="1">
    <citation type="journal article" date="2014" name="Gene">
        <title>Genome-guided analysis of transformation efficiency and carbon dioxide assimilation by Moorella thermoacetica Y72.</title>
        <authorList>
            <person name="Tsukahara K."/>
            <person name="Kita A."/>
            <person name="Nakashimada Y."/>
            <person name="Hoshino T."/>
            <person name="Murakami K."/>
        </authorList>
    </citation>
    <scope>NUCLEOTIDE SEQUENCE [LARGE SCALE GENOMIC DNA]</scope>
    <source>
        <strain evidence="1">Y72</strain>
    </source>
</reference>
<accession>A0A0S6UDY8</accession>
<dbReference type="RefSeq" id="WP_025773865.1">
    <property type="nucleotide sequence ID" value="NZ_DF238840.1"/>
</dbReference>
<dbReference type="EMBL" id="DF238840">
    <property type="protein sequence ID" value="GAF26152.1"/>
    <property type="molecule type" value="Genomic_DNA"/>
</dbReference>
<gene>
    <name evidence="1" type="ORF">MTY_1491</name>
</gene>
<dbReference type="Proteomes" id="UP000063718">
    <property type="component" value="Unassembled WGS sequence"/>
</dbReference>
<dbReference type="AlphaFoldDB" id="A0A0S6UDY8"/>
<evidence type="ECO:0000313" key="1">
    <source>
        <dbReference type="EMBL" id="GAF26152.1"/>
    </source>
</evidence>
<organism evidence="1">
    <name type="scientific">Moorella thermoacetica Y72</name>
    <dbReference type="NCBI Taxonomy" id="1325331"/>
    <lineage>
        <taxon>Bacteria</taxon>
        <taxon>Bacillati</taxon>
        <taxon>Bacillota</taxon>
        <taxon>Clostridia</taxon>
        <taxon>Neomoorellales</taxon>
        <taxon>Neomoorellaceae</taxon>
        <taxon>Neomoorella</taxon>
    </lineage>
</organism>
<proteinExistence type="predicted"/>
<sequence>MLKDKLVALLKECPWLLEKTVEDPQVRHKMQEQVYKKIAELEGAGYGGSCLPSREIEKVA</sequence>
<protein>
    <submittedName>
        <fullName evidence="1">Uncharacterized conserved protein</fullName>
    </submittedName>
</protein>